<dbReference type="EMBL" id="JAUZQC010000022">
    <property type="protein sequence ID" value="KAK5850476.1"/>
    <property type="molecule type" value="Genomic_DNA"/>
</dbReference>
<name>A0AAN7WXD2_ELEMC</name>
<evidence type="ECO:0000313" key="2">
    <source>
        <dbReference type="EMBL" id="KAK5850476.1"/>
    </source>
</evidence>
<feature type="compositionally biased region" description="Basic and acidic residues" evidence="1">
    <location>
        <begin position="57"/>
        <end position="74"/>
    </location>
</feature>
<accession>A0AAN7WXD2</accession>
<sequence>MRGTVCQETERDERAGTRYNRESSFREQGGRRGNEPESLFYLERTTLLHHSSSPRIMAERDDSERKHRADEREA</sequence>
<feature type="region of interest" description="Disordered" evidence="1">
    <location>
        <begin position="50"/>
        <end position="74"/>
    </location>
</feature>
<proteinExistence type="predicted"/>
<protein>
    <submittedName>
        <fullName evidence="2">Uncharacterized protein</fullName>
    </submittedName>
</protein>
<dbReference type="Proteomes" id="UP001346869">
    <property type="component" value="Unassembled WGS sequence"/>
</dbReference>
<comment type="caution">
    <text evidence="2">The sequence shown here is derived from an EMBL/GenBank/DDBJ whole genome shotgun (WGS) entry which is preliminary data.</text>
</comment>
<reference evidence="2 3" key="2">
    <citation type="journal article" date="2023" name="Mol. Biol. Evol.">
        <title>Genomics of Secondarily Temperate Adaptation in the Only Non-Antarctic Icefish.</title>
        <authorList>
            <person name="Rivera-Colon A.G."/>
            <person name="Rayamajhi N."/>
            <person name="Minhas B.F."/>
            <person name="Madrigal G."/>
            <person name="Bilyk K.T."/>
            <person name="Yoon V."/>
            <person name="Hune M."/>
            <person name="Gregory S."/>
            <person name="Cheng C.H.C."/>
            <person name="Catchen J.M."/>
        </authorList>
    </citation>
    <scope>NUCLEOTIDE SEQUENCE [LARGE SCALE GENOMIC DNA]</scope>
    <source>
        <strain evidence="2">JMC-PN-2008</strain>
    </source>
</reference>
<evidence type="ECO:0000313" key="3">
    <source>
        <dbReference type="Proteomes" id="UP001346869"/>
    </source>
</evidence>
<dbReference type="AlphaFoldDB" id="A0AAN7WXD2"/>
<feature type="compositionally biased region" description="Basic and acidic residues" evidence="1">
    <location>
        <begin position="8"/>
        <end position="35"/>
    </location>
</feature>
<gene>
    <name evidence="2" type="ORF">PBY51_001356</name>
</gene>
<feature type="region of interest" description="Disordered" evidence="1">
    <location>
        <begin position="1"/>
        <end position="36"/>
    </location>
</feature>
<organism evidence="2 3">
    <name type="scientific">Eleginops maclovinus</name>
    <name type="common">Patagonian blennie</name>
    <name type="synonym">Eleginus maclovinus</name>
    <dbReference type="NCBI Taxonomy" id="56733"/>
    <lineage>
        <taxon>Eukaryota</taxon>
        <taxon>Metazoa</taxon>
        <taxon>Chordata</taxon>
        <taxon>Craniata</taxon>
        <taxon>Vertebrata</taxon>
        <taxon>Euteleostomi</taxon>
        <taxon>Actinopterygii</taxon>
        <taxon>Neopterygii</taxon>
        <taxon>Teleostei</taxon>
        <taxon>Neoteleostei</taxon>
        <taxon>Acanthomorphata</taxon>
        <taxon>Eupercaria</taxon>
        <taxon>Perciformes</taxon>
        <taxon>Notothenioidei</taxon>
        <taxon>Eleginopidae</taxon>
        <taxon>Eleginops</taxon>
    </lineage>
</organism>
<evidence type="ECO:0000256" key="1">
    <source>
        <dbReference type="SAM" id="MobiDB-lite"/>
    </source>
</evidence>
<reference evidence="2 3" key="1">
    <citation type="journal article" date="2023" name="Genes (Basel)">
        <title>Chromosome-Level Genome Assembly and Circadian Gene Repertoire of the Patagonia Blennie Eleginops maclovinus-The Closest Ancestral Proxy of Antarctic Cryonotothenioids.</title>
        <authorList>
            <person name="Cheng C.C."/>
            <person name="Rivera-Colon A.G."/>
            <person name="Minhas B.F."/>
            <person name="Wilson L."/>
            <person name="Rayamajhi N."/>
            <person name="Vargas-Chacoff L."/>
            <person name="Catchen J.M."/>
        </authorList>
    </citation>
    <scope>NUCLEOTIDE SEQUENCE [LARGE SCALE GENOMIC DNA]</scope>
    <source>
        <strain evidence="2">JMC-PN-2008</strain>
    </source>
</reference>
<keyword evidence="3" id="KW-1185">Reference proteome</keyword>